<dbReference type="EMBL" id="CP023270">
    <property type="protein sequence ID" value="AVJ28152.1"/>
    <property type="molecule type" value="Genomic_DNA"/>
</dbReference>
<sequence length="914" mass="102631">MKIRKVMKKSKVSELVAEIFQGDIRTSPFRPGEISDVRTATDVTSPKPLADTGMSYDWNVTDLRKKIAEFSSQGKLSTELLRVICIDGLCAPIECELLDYKEDIDTSTYGKGKLVLRIVSFYNSYGGYLIFGVQETEPESKFDVIGIDPEKLDVEALKASVKAYTGERIQITALSFTEYDSKKQPKTVLVLHIPQRGHGIPPLHFIKDGPGNDQKKPLFIKDSVYCRVADECIEARGPKILALNSERRIPYLSDGEVPLPPQFRINRLPHNLPDRNFICARFVGRDAILNSLWRWLGDDLSHMKVLAGEGGLGKSSIAYEFVERVSENPGAPFEQVVWLTAKEKQFRAFEDEYVNVPERHFTSYEQLLLAICDKLPYTSTELMGATLSELKRMVKAGLAETPSLIVVDDVDSLSPDEQKQVLELGGFIAASDSRLIFTTRFNQSVSNDNVIKLDGLNAADEFPQYLQSLRERISFPELSAANIAKIHEVSGGSPLFAESVVRLLRWHSPNDAITQWQGERGTAVRDAALRREVESLSMEAKRILLTVAKLGEASVVELSELLGYHGELVERSLVELEALFLVAAPALASIRRFRVPDNTRRLVIDRASDLITDKARLEREITEFRKRSDRSPTRDARVAAAISQAAALVRINDIKTAMSTIKDARRRTQNHFDLISYQATLHLKENPRHPDDARRLAREAYVAGCRKDEVFSCWFEAEWEVGHYIGALEAAEAALECRASGAMDWMVRKSAALASRAGDYAKSNAFSTAVKVMFEASSTLRDIISKSREDGVVEWEEQQSRQHDQIWIWANLDATGLVKARGQLDTLEKFWKLGDFRINNLRRVLSVMDGVYASLNKSVGKLTSSQRDLVAVIARKVEEIYDRRCKAFPADSRHIIIREKLDSITSKVDLAQGS</sequence>
<dbReference type="GO" id="GO:0043531">
    <property type="term" value="F:ADP binding"/>
    <property type="evidence" value="ECO:0007669"/>
    <property type="project" value="InterPro"/>
</dbReference>
<reference evidence="2 3" key="1">
    <citation type="submission" date="2017-09" db="EMBL/GenBank/DDBJ databases">
        <title>Genomic, metabolic, and phenotypic characteristics of bacterial isolates from the natural microbiome of the model nematode Caenorhabditis elegans.</title>
        <authorList>
            <person name="Zimmermann J."/>
            <person name="Obeng N."/>
            <person name="Yang W."/>
            <person name="Obeng O."/>
            <person name="Kissoyan K."/>
            <person name="Pees B."/>
            <person name="Dirksen P."/>
            <person name="Hoppner M."/>
            <person name="Franke A."/>
            <person name="Rosenstiel P."/>
            <person name="Leippe M."/>
            <person name="Dierking K."/>
            <person name="Kaleta C."/>
            <person name="Schulenburg H."/>
        </authorList>
    </citation>
    <scope>NUCLEOTIDE SEQUENCE [LARGE SCALE GENOMIC DNA]</scope>
    <source>
        <strain evidence="2 3">MYb73</strain>
    </source>
</reference>
<proteinExistence type="predicted"/>
<feature type="domain" description="Schlafen AlbA-2" evidence="1">
    <location>
        <begin position="96"/>
        <end position="210"/>
    </location>
</feature>
<gene>
    <name evidence="2" type="ORF">CLM73_14065</name>
</gene>
<evidence type="ECO:0000313" key="3">
    <source>
        <dbReference type="Proteomes" id="UP000239477"/>
    </source>
</evidence>
<dbReference type="Proteomes" id="UP000239477">
    <property type="component" value="Chromosome"/>
</dbReference>
<organism evidence="2 3">
    <name type="scientific">Achromobacter spanius</name>
    <dbReference type="NCBI Taxonomy" id="217203"/>
    <lineage>
        <taxon>Bacteria</taxon>
        <taxon>Pseudomonadati</taxon>
        <taxon>Pseudomonadota</taxon>
        <taxon>Betaproteobacteria</taxon>
        <taxon>Burkholderiales</taxon>
        <taxon>Alcaligenaceae</taxon>
        <taxon>Achromobacter</taxon>
    </lineage>
</organism>
<dbReference type="Pfam" id="PF04326">
    <property type="entry name" value="SLFN_AlbA_2"/>
    <property type="match status" value="1"/>
</dbReference>
<protein>
    <recommendedName>
        <fullName evidence="1">Schlafen AlbA-2 domain-containing protein</fullName>
    </recommendedName>
</protein>
<dbReference type="Gene3D" id="3.40.50.300">
    <property type="entry name" value="P-loop containing nucleotide triphosphate hydrolases"/>
    <property type="match status" value="1"/>
</dbReference>
<dbReference type="InterPro" id="IPR038461">
    <property type="entry name" value="Schlafen_AlbA_2_dom_sf"/>
</dbReference>
<dbReference type="InterPro" id="IPR007421">
    <property type="entry name" value="Schlafen_AlbA_2_dom"/>
</dbReference>
<name>A0A2S0I803_9BURK</name>
<dbReference type="InterPro" id="IPR027417">
    <property type="entry name" value="P-loop_NTPase"/>
</dbReference>
<keyword evidence="3" id="KW-1185">Reference proteome</keyword>
<evidence type="ECO:0000313" key="2">
    <source>
        <dbReference type="EMBL" id="AVJ28152.1"/>
    </source>
</evidence>
<evidence type="ECO:0000259" key="1">
    <source>
        <dbReference type="Pfam" id="PF04326"/>
    </source>
</evidence>
<dbReference type="AlphaFoldDB" id="A0A2S0I803"/>
<accession>A0A2S0I803</accession>
<dbReference type="Gene3D" id="3.30.950.30">
    <property type="entry name" value="Schlafen, AAA domain"/>
    <property type="match status" value="1"/>
</dbReference>
<dbReference type="SUPFAM" id="SSF52540">
    <property type="entry name" value="P-loop containing nucleoside triphosphate hydrolases"/>
    <property type="match status" value="1"/>
</dbReference>